<feature type="transmembrane region" description="Helical" evidence="5">
    <location>
        <begin position="20"/>
        <end position="42"/>
    </location>
</feature>
<dbReference type="PROSITE" id="PS50929">
    <property type="entry name" value="ABC_TM1F"/>
    <property type="match status" value="1"/>
</dbReference>
<accession>A0ABV6J7E5</accession>
<dbReference type="SUPFAM" id="SSF90123">
    <property type="entry name" value="ABC transporter transmembrane region"/>
    <property type="match status" value="1"/>
</dbReference>
<keyword evidence="2 5" id="KW-0812">Transmembrane</keyword>
<name>A0ABV6J7E5_9BACL</name>
<organism evidence="7 8">
    <name type="scientific">Paenibacillus mendelii</name>
    <dbReference type="NCBI Taxonomy" id="206163"/>
    <lineage>
        <taxon>Bacteria</taxon>
        <taxon>Bacillati</taxon>
        <taxon>Bacillota</taxon>
        <taxon>Bacilli</taxon>
        <taxon>Bacillales</taxon>
        <taxon>Paenibacillaceae</taxon>
        <taxon>Paenibacillus</taxon>
    </lineage>
</organism>
<proteinExistence type="predicted"/>
<dbReference type="InterPro" id="IPR011527">
    <property type="entry name" value="ABC1_TM_dom"/>
</dbReference>
<evidence type="ECO:0000313" key="7">
    <source>
        <dbReference type="EMBL" id="MFC0391809.1"/>
    </source>
</evidence>
<keyword evidence="4 5" id="KW-0472">Membrane</keyword>
<evidence type="ECO:0000256" key="3">
    <source>
        <dbReference type="ARBA" id="ARBA00022989"/>
    </source>
</evidence>
<protein>
    <submittedName>
        <fullName evidence="7">ABC transporter transmembrane domain-containing protein</fullName>
    </submittedName>
</protein>
<dbReference type="EMBL" id="JBHLVF010000012">
    <property type="protein sequence ID" value="MFC0391809.1"/>
    <property type="molecule type" value="Genomic_DNA"/>
</dbReference>
<dbReference type="InterPro" id="IPR036640">
    <property type="entry name" value="ABC1_TM_sf"/>
</dbReference>
<evidence type="ECO:0000256" key="2">
    <source>
        <dbReference type="ARBA" id="ARBA00022692"/>
    </source>
</evidence>
<keyword evidence="3 5" id="KW-1133">Transmembrane helix</keyword>
<keyword evidence="8" id="KW-1185">Reference proteome</keyword>
<evidence type="ECO:0000256" key="4">
    <source>
        <dbReference type="ARBA" id="ARBA00023136"/>
    </source>
</evidence>
<reference evidence="7 8" key="1">
    <citation type="submission" date="2024-09" db="EMBL/GenBank/DDBJ databases">
        <authorList>
            <person name="Sun Q."/>
            <person name="Mori K."/>
        </authorList>
    </citation>
    <scope>NUCLEOTIDE SEQUENCE [LARGE SCALE GENOMIC DNA]</scope>
    <source>
        <strain evidence="7 8">CCM 4839</strain>
    </source>
</reference>
<evidence type="ECO:0000256" key="1">
    <source>
        <dbReference type="ARBA" id="ARBA00004651"/>
    </source>
</evidence>
<evidence type="ECO:0000313" key="8">
    <source>
        <dbReference type="Proteomes" id="UP001589818"/>
    </source>
</evidence>
<feature type="transmembrane region" description="Helical" evidence="5">
    <location>
        <begin position="145"/>
        <end position="173"/>
    </location>
</feature>
<dbReference type="Pfam" id="PF00664">
    <property type="entry name" value="ABC_membrane"/>
    <property type="match status" value="1"/>
</dbReference>
<gene>
    <name evidence="7" type="ORF">ACFFJ8_10575</name>
</gene>
<dbReference type="RefSeq" id="WP_204821234.1">
    <property type="nucleotide sequence ID" value="NZ_JANHOF010000011.1"/>
</dbReference>
<evidence type="ECO:0000256" key="5">
    <source>
        <dbReference type="SAM" id="Phobius"/>
    </source>
</evidence>
<dbReference type="Proteomes" id="UP001589818">
    <property type="component" value="Unassembled WGS sequence"/>
</dbReference>
<sequence>MKELSTWRYLWRLIRYRPILYSANAVLWAGVHLIPLLPGLIIQQFFDTLSGKATWSFSAAGLAVLLMVTASARIINIYAGAFTDTIHRYSISALIRRNMLHWILQQPAASAIPCSPGEAITSFRDDAEQAENAISWTLDLIGKTLFAGTAIFILLLVDVQITCFVFLPIVLVVSLTQIASKKLQAYRAVSEGRARRNPADARQALH</sequence>
<feature type="transmembrane region" description="Helical" evidence="5">
    <location>
        <begin position="54"/>
        <end position="75"/>
    </location>
</feature>
<comment type="subcellular location">
    <subcellularLocation>
        <location evidence="1">Cell membrane</location>
        <topology evidence="1">Multi-pass membrane protein</topology>
    </subcellularLocation>
</comment>
<feature type="domain" description="ABC transmembrane type-1" evidence="6">
    <location>
        <begin position="33"/>
        <end position="188"/>
    </location>
</feature>
<dbReference type="Gene3D" id="1.20.1560.10">
    <property type="entry name" value="ABC transporter type 1, transmembrane domain"/>
    <property type="match status" value="1"/>
</dbReference>
<evidence type="ECO:0000259" key="6">
    <source>
        <dbReference type="PROSITE" id="PS50929"/>
    </source>
</evidence>
<comment type="caution">
    <text evidence="7">The sequence shown here is derived from an EMBL/GenBank/DDBJ whole genome shotgun (WGS) entry which is preliminary data.</text>
</comment>